<reference evidence="2" key="1">
    <citation type="submission" date="2025-08" db="UniProtKB">
        <authorList>
            <consortium name="Ensembl"/>
        </authorList>
    </citation>
    <scope>IDENTIFICATION</scope>
</reference>
<evidence type="ECO:0000313" key="2">
    <source>
        <dbReference type="Ensembl" id="ENSLLEP00000019082.1"/>
    </source>
</evidence>
<feature type="compositionally biased region" description="Basic and acidic residues" evidence="1">
    <location>
        <begin position="210"/>
        <end position="226"/>
    </location>
</feature>
<keyword evidence="3" id="KW-1185">Reference proteome</keyword>
<proteinExistence type="predicted"/>
<accession>A0A8C5MU80</accession>
<evidence type="ECO:0000256" key="1">
    <source>
        <dbReference type="SAM" id="MobiDB-lite"/>
    </source>
</evidence>
<dbReference type="Proteomes" id="UP000694569">
    <property type="component" value="Unplaced"/>
</dbReference>
<dbReference type="PANTHER" id="PTHR21678:SF6">
    <property type="entry name" value="R3H AND COILED-COIL DOMAIN-CONTAINING PROTEIN 1"/>
    <property type="match status" value="1"/>
</dbReference>
<dbReference type="OrthoDB" id="5418203at2759"/>
<dbReference type="Ensembl" id="ENSLLET00000019833.1">
    <property type="protein sequence ID" value="ENSLLEP00000019082.1"/>
    <property type="gene ID" value="ENSLLEG00000011993.1"/>
</dbReference>
<reference evidence="2" key="2">
    <citation type="submission" date="2025-09" db="UniProtKB">
        <authorList>
            <consortium name="Ensembl"/>
        </authorList>
    </citation>
    <scope>IDENTIFICATION</scope>
</reference>
<feature type="compositionally biased region" description="Basic and acidic residues" evidence="1">
    <location>
        <begin position="127"/>
        <end position="138"/>
    </location>
</feature>
<dbReference type="AlphaFoldDB" id="A0A8C5MU80"/>
<dbReference type="InterPro" id="IPR039884">
    <property type="entry name" value="R3HC1/R3HCL"/>
</dbReference>
<name>A0A8C5MU80_9ANUR</name>
<feature type="region of interest" description="Disordered" evidence="1">
    <location>
        <begin position="163"/>
        <end position="240"/>
    </location>
</feature>
<evidence type="ECO:0000313" key="3">
    <source>
        <dbReference type="Proteomes" id="UP000694569"/>
    </source>
</evidence>
<protein>
    <submittedName>
        <fullName evidence="2">Uncharacterized protein</fullName>
    </submittedName>
</protein>
<sequence length="567" mass="63655">MRYLIHKIADPCHCLCSFSVGEGWQRRTVICHTEARFNVPNDPKNLIRKTNYSWKIRSYNARGKKKSKSNVWAKSKQPRFPWDWLKKGDGEEELNIGFRDPAEAAGVNTDGRKGKESDDQALDMDQSDDRAPEVEDHTEGGLEQMVSMIGNLKVQEFKIPNLEGTGNFEERDTRGCPPELDKCKLEGEKSAVLQEPQGGEEQGVGKMKKKDGSESRKTDEEKHLSSEQDWNSEVGENDGREQNFSVGISVEEANILEAADSAGILAKENCTLGTVSEKASSDYKETPGQAGPIVETPLRSECLDNGEGLGAHGVVHVVNEEPKRERIKGHWLMEKAAYDNWGPIPEDEELLEQFMNEICAQVTEEDLSIQPLIGDYTDYREFQTDPGKFGHIIEVYGFSPELQPEDLEEPFLEYREQGFFLYKVDESHALAIFSCAHDAVREIQCHEPRTYFKPREISMYPSCFCCFMQDAFGHEVPASDSSQCRVQKPSSGKRRGDMLQTPVLQEYTLKDMCTSTKRQFVFKASLRAGLSMERGGAAAPGSTLSGAAFCCYFKGCQPGHGCRTVFR</sequence>
<dbReference type="PANTHER" id="PTHR21678">
    <property type="entry name" value="GROWTH INHIBITION AND DIFFERENTIATION RELATED PROTEIN 88"/>
    <property type="match status" value="1"/>
</dbReference>
<feature type="compositionally biased region" description="Basic and acidic residues" evidence="1">
    <location>
        <begin position="168"/>
        <end position="189"/>
    </location>
</feature>
<feature type="region of interest" description="Disordered" evidence="1">
    <location>
        <begin position="96"/>
        <end position="138"/>
    </location>
</feature>
<organism evidence="2 3">
    <name type="scientific">Leptobrachium leishanense</name>
    <name type="common">Leishan spiny toad</name>
    <dbReference type="NCBI Taxonomy" id="445787"/>
    <lineage>
        <taxon>Eukaryota</taxon>
        <taxon>Metazoa</taxon>
        <taxon>Chordata</taxon>
        <taxon>Craniata</taxon>
        <taxon>Vertebrata</taxon>
        <taxon>Euteleostomi</taxon>
        <taxon>Amphibia</taxon>
        <taxon>Batrachia</taxon>
        <taxon>Anura</taxon>
        <taxon>Pelobatoidea</taxon>
        <taxon>Megophryidae</taxon>
        <taxon>Leptobrachium</taxon>
    </lineage>
</organism>